<dbReference type="InterPro" id="IPR011009">
    <property type="entry name" value="Kinase-like_dom_sf"/>
</dbReference>
<dbReference type="InterPro" id="IPR002575">
    <property type="entry name" value="Aminoglycoside_PTrfase"/>
</dbReference>
<sequence>MDNVQLLRDLIKRLRTQWIPATRLPMQLVHGDIRLSNICRSAEGVAVYLDFGFLAHRPRIHDLSYSIAFMLLAANAHQDPEDIIWRNIPKFIEAYEDAANSRITVDERRALLPYTASVPLYHVASDGFKADSIKSVKQRMPLLRLSEWLLTHSEVML</sequence>
<evidence type="ECO:0000313" key="3">
    <source>
        <dbReference type="Proteomes" id="UP000517523"/>
    </source>
</evidence>
<gene>
    <name evidence="2" type="ORF">FHS19_001677</name>
</gene>
<dbReference type="EMBL" id="JACHXJ010000001">
    <property type="protein sequence ID" value="MBB3127023.1"/>
    <property type="molecule type" value="Genomic_DNA"/>
</dbReference>
<comment type="caution">
    <text evidence="2">The sequence shown here is derived from an EMBL/GenBank/DDBJ whole genome shotgun (WGS) entry which is preliminary data.</text>
</comment>
<keyword evidence="2" id="KW-0808">Transferase</keyword>
<dbReference type="Pfam" id="PF01636">
    <property type="entry name" value="APH"/>
    <property type="match status" value="1"/>
</dbReference>
<accession>A0A839TKH7</accession>
<organism evidence="2 3">
    <name type="scientific">Paenibacillus rhizosphaerae</name>
    <dbReference type="NCBI Taxonomy" id="297318"/>
    <lineage>
        <taxon>Bacteria</taxon>
        <taxon>Bacillati</taxon>
        <taxon>Bacillota</taxon>
        <taxon>Bacilli</taxon>
        <taxon>Bacillales</taxon>
        <taxon>Paenibacillaceae</taxon>
        <taxon>Paenibacillus</taxon>
    </lineage>
</organism>
<protein>
    <submittedName>
        <fullName evidence="2">Ser/Thr protein kinase RdoA (MazF antagonist)</fullName>
    </submittedName>
</protein>
<evidence type="ECO:0000259" key="1">
    <source>
        <dbReference type="Pfam" id="PF01636"/>
    </source>
</evidence>
<reference evidence="2 3" key="1">
    <citation type="submission" date="2020-08" db="EMBL/GenBank/DDBJ databases">
        <title>Genomic Encyclopedia of Type Strains, Phase III (KMG-III): the genomes of soil and plant-associated and newly described type strains.</title>
        <authorList>
            <person name="Whitman W."/>
        </authorList>
    </citation>
    <scope>NUCLEOTIDE SEQUENCE [LARGE SCALE GENOMIC DNA]</scope>
    <source>
        <strain evidence="2 3">CECT 5831</strain>
    </source>
</reference>
<dbReference type="GO" id="GO:0016301">
    <property type="term" value="F:kinase activity"/>
    <property type="evidence" value="ECO:0007669"/>
    <property type="project" value="UniProtKB-KW"/>
</dbReference>
<evidence type="ECO:0000313" key="2">
    <source>
        <dbReference type="EMBL" id="MBB3127023.1"/>
    </source>
</evidence>
<dbReference type="SUPFAM" id="SSF56112">
    <property type="entry name" value="Protein kinase-like (PK-like)"/>
    <property type="match status" value="1"/>
</dbReference>
<feature type="domain" description="Aminoglycoside phosphotransferase" evidence="1">
    <location>
        <begin position="12"/>
        <end position="69"/>
    </location>
</feature>
<dbReference type="AlphaFoldDB" id="A0A839TKH7"/>
<dbReference type="Gene3D" id="3.90.1200.10">
    <property type="match status" value="1"/>
</dbReference>
<name>A0A839TKH7_9BACL</name>
<keyword evidence="2" id="KW-0418">Kinase</keyword>
<proteinExistence type="predicted"/>
<dbReference type="Proteomes" id="UP000517523">
    <property type="component" value="Unassembled WGS sequence"/>
</dbReference>